<keyword evidence="1" id="KW-0812">Transmembrane</keyword>
<protein>
    <submittedName>
        <fullName evidence="2">Uncharacterized protein</fullName>
    </submittedName>
</protein>
<sequence>MNIGFIAIFYLLLFAAEYYILKRRWLQKEIFFTGLLIFTGFVLSLILNIMKKVPNPHILIEKLFDKLFSLFM</sequence>
<dbReference type="Proteomes" id="UP001322744">
    <property type="component" value="Chromosome"/>
</dbReference>
<dbReference type="EMBL" id="CP139957">
    <property type="protein sequence ID" value="WPX08846.1"/>
    <property type="molecule type" value="Genomic_DNA"/>
</dbReference>
<proteinExistence type="predicted"/>
<accession>A0ABZ0TZF3</accession>
<gene>
    <name evidence="2" type="ORF">SOJ16_002761</name>
</gene>
<organism evidence="2 3">
    <name type="scientific">Anaerocellum danielii</name>
    <dbReference type="NCBI Taxonomy" id="1387557"/>
    <lineage>
        <taxon>Bacteria</taxon>
        <taxon>Bacillati</taxon>
        <taxon>Bacillota</taxon>
        <taxon>Bacillota incertae sedis</taxon>
        <taxon>Caldicellulosiruptorales</taxon>
        <taxon>Caldicellulosiruptoraceae</taxon>
        <taxon>Anaerocellum</taxon>
    </lineage>
</organism>
<evidence type="ECO:0000256" key="1">
    <source>
        <dbReference type="SAM" id="Phobius"/>
    </source>
</evidence>
<evidence type="ECO:0000313" key="2">
    <source>
        <dbReference type="EMBL" id="WPX08846.1"/>
    </source>
</evidence>
<keyword evidence="1" id="KW-1133">Transmembrane helix</keyword>
<keyword evidence="3" id="KW-1185">Reference proteome</keyword>
<dbReference type="RefSeq" id="WP_045173405.1">
    <property type="nucleotide sequence ID" value="NZ_CP139957.1"/>
</dbReference>
<feature type="transmembrane region" description="Helical" evidence="1">
    <location>
        <begin position="31"/>
        <end position="50"/>
    </location>
</feature>
<keyword evidence="1" id="KW-0472">Membrane</keyword>
<name>A0ABZ0TZF3_9FIRM</name>
<reference evidence="2 3" key="1">
    <citation type="submission" date="2023-12" db="EMBL/GenBank/DDBJ databases">
        <authorList>
            <person name="Manesh M.J.H."/>
            <person name="Bing R.G."/>
            <person name="Willard D.J."/>
            <person name="Kelly R.M."/>
        </authorList>
    </citation>
    <scope>NUCLEOTIDE SEQUENCE [LARGE SCALE GENOMIC DNA]</scope>
    <source>
        <strain evidence="2 3">DSM 8977</strain>
    </source>
</reference>
<evidence type="ECO:0000313" key="3">
    <source>
        <dbReference type="Proteomes" id="UP001322744"/>
    </source>
</evidence>